<evidence type="ECO:0000256" key="6">
    <source>
        <dbReference type="ARBA" id="ARBA00023136"/>
    </source>
</evidence>
<organism evidence="10">
    <name type="scientific">uncultured Desulfovibrio sp</name>
    <dbReference type="NCBI Taxonomy" id="167968"/>
    <lineage>
        <taxon>Bacteria</taxon>
        <taxon>Pseudomonadati</taxon>
        <taxon>Thermodesulfobacteriota</taxon>
        <taxon>Desulfovibrionia</taxon>
        <taxon>Desulfovibrionales</taxon>
        <taxon>Desulfovibrionaceae</taxon>
        <taxon>Desulfovibrio</taxon>
        <taxon>environmental samples</taxon>
    </lineage>
</organism>
<evidence type="ECO:0000256" key="7">
    <source>
        <dbReference type="ARBA" id="ARBA00023139"/>
    </source>
</evidence>
<evidence type="ECO:0000256" key="8">
    <source>
        <dbReference type="ARBA" id="ARBA00023288"/>
    </source>
</evidence>
<keyword evidence="3 9" id="KW-1134">Transmembrane beta strand</keyword>
<gene>
    <name evidence="10" type="ORF">KM92DES2_10954</name>
</gene>
<dbReference type="GO" id="GO:0015562">
    <property type="term" value="F:efflux transmembrane transporter activity"/>
    <property type="evidence" value="ECO:0007669"/>
    <property type="project" value="InterPro"/>
</dbReference>
<dbReference type="PANTHER" id="PTHR30203:SF20">
    <property type="entry name" value="MULTIDRUG RESISTANCE OUTER MEMBRANE PROTEIN MDTP-RELATED"/>
    <property type="match status" value="1"/>
</dbReference>
<dbReference type="Gene3D" id="2.20.200.10">
    <property type="entry name" value="Outer membrane efflux proteins (OEP)"/>
    <property type="match status" value="1"/>
</dbReference>
<dbReference type="AlphaFoldDB" id="A0A212JE24"/>
<accession>A0A212JE24</accession>
<dbReference type="SUPFAM" id="SSF56954">
    <property type="entry name" value="Outer membrane efflux proteins (OEP)"/>
    <property type="match status" value="1"/>
</dbReference>
<dbReference type="Pfam" id="PF02321">
    <property type="entry name" value="OEP"/>
    <property type="match status" value="2"/>
</dbReference>
<name>A0A212JE24_9BACT</name>
<dbReference type="Gene3D" id="1.20.1600.10">
    <property type="entry name" value="Outer membrane efflux proteins (OEP)"/>
    <property type="match status" value="1"/>
</dbReference>
<keyword evidence="8 9" id="KW-0449">Lipoprotein</keyword>
<evidence type="ECO:0000256" key="2">
    <source>
        <dbReference type="ARBA" id="ARBA00007613"/>
    </source>
</evidence>
<keyword evidence="5 9" id="KW-0732">Signal</keyword>
<feature type="chain" id="PRO_5011832105" evidence="9">
    <location>
        <begin position="23"/>
        <end position="478"/>
    </location>
</feature>
<dbReference type="GO" id="GO:0005886">
    <property type="term" value="C:plasma membrane"/>
    <property type="evidence" value="ECO:0007669"/>
    <property type="project" value="UniProtKB-SubCell"/>
</dbReference>
<keyword evidence="4 9" id="KW-0812">Transmembrane</keyword>
<evidence type="ECO:0000256" key="1">
    <source>
        <dbReference type="ARBA" id="ARBA00004370"/>
    </source>
</evidence>
<protein>
    <submittedName>
        <fullName evidence="10">RND efflux system, outer membrane lipoprotein, NodT</fullName>
    </submittedName>
</protein>
<dbReference type="PANTHER" id="PTHR30203">
    <property type="entry name" value="OUTER MEMBRANE CATION EFFLUX PROTEIN"/>
    <property type="match status" value="1"/>
</dbReference>
<evidence type="ECO:0000256" key="5">
    <source>
        <dbReference type="ARBA" id="ARBA00022729"/>
    </source>
</evidence>
<keyword evidence="7 9" id="KW-0564">Palmitate</keyword>
<dbReference type="PROSITE" id="PS51257">
    <property type="entry name" value="PROKAR_LIPOPROTEIN"/>
    <property type="match status" value="1"/>
</dbReference>
<evidence type="ECO:0000256" key="3">
    <source>
        <dbReference type="ARBA" id="ARBA00022452"/>
    </source>
</evidence>
<evidence type="ECO:0000256" key="4">
    <source>
        <dbReference type="ARBA" id="ARBA00022692"/>
    </source>
</evidence>
<proteinExistence type="inferred from homology"/>
<dbReference type="InterPro" id="IPR003423">
    <property type="entry name" value="OMP_efflux"/>
</dbReference>
<dbReference type="InterPro" id="IPR010131">
    <property type="entry name" value="MdtP/NodT-like"/>
</dbReference>
<dbReference type="EMBL" id="FLUP01000001">
    <property type="protein sequence ID" value="SBV97666.1"/>
    <property type="molecule type" value="Genomic_DNA"/>
</dbReference>
<sequence>MRVTFLQVTPLLVVLLSGCANWSGIKPQAKAIDPSTLAIEQSIRDAGKGQPWPAEDWWVGFHDQQLNKLVGEALQGSPALRLAQARLRKAEAIAGISRSLLFPQMGAKASVSDERFTNNGLYPAPLAGEIKTRNNAELVGSYTLDLWGGNEAAYRQALGNAKAAEVDTQAARLELTSAIAKTYVALAGEYDQLDIDHDLLRQKTEIQQLAARLNSAGIGNDIENRQAKAAIASTKAEISASQERIALMKQTLAVLTGASPDRGESIARPSLRLSAPVGLPSEMPAELIGRRPDVVALRWRIEAAGYSIDAAKAQFYPNINLTGFLGFESIGLDKFFRGSSRIYGAGPAITLPIFDAGHLRSNLGQVTAEQDIQVEQYNATVLAALQDVVGQLTSWKGNQAALAEQHVAVQHLSEAYRLAMLRYREGLSNYLTVLSAEGELIDQKRREAISHNRQYTIAVALTHALGGGVVPQQTVTNP</sequence>
<comment type="subcellular location">
    <subcellularLocation>
        <location evidence="9">Cell membrane</location>
        <topology evidence="9">Lipid-anchor</topology>
    </subcellularLocation>
    <subcellularLocation>
        <location evidence="1">Membrane</location>
    </subcellularLocation>
</comment>
<comment type="similarity">
    <text evidence="2 9">Belongs to the outer membrane factor (OMF) (TC 1.B.17) family.</text>
</comment>
<dbReference type="RefSeq" id="WP_192112433.1">
    <property type="nucleotide sequence ID" value="NZ_LT598928.1"/>
</dbReference>
<reference evidence="10" key="1">
    <citation type="submission" date="2016-04" db="EMBL/GenBank/DDBJ databases">
        <authorList>
            <person name="Evans L.H."/>
            <person name="Alamgir A."/>
            <person name="Owens N."/>
            <person name="Weber N.D."/>
            <person name="Virtaneva K."/>
            <person name="Barbian K."/>
            <person name="Babar A."/>
            <person name="Rosenke K."/>
        </authorList>
    </citation>
    <scope>NUCLEOTIDE SEQUENCE</scope>
    <source>
        <strain evidence="10">92-2</strain>
    </source>
</reference>
<keyword evidence="6 9" id="KW-0472">Membrane</keyword>
<dbReference type="NCBIfam" id="TIGR01845">
    <property type="entry name" value="outer_NodT"/>
    <property type="match status" value="1"/>
</dbReference>
<evidence type="ECO:0000313" key="10">
    <source>
        <dbReference type="EMBL" id="SBV97666.1"/>
    </source>
</evidence>
<feature type="signal peptide" evidence="9">
    <location>
        <begin position="1"/>
        <end position="22"/>
    </location>
</feature>
<evidence type="ECO:0000256" key="9">
    <source>
        <dbReference type="RuleBase" id="RU362097"/>
    </source>
</evidence>